<organism evidence="1 2">
    <name type="scientific">Segatella copri</name>
    <dbReference type="NCBI Taxonomy" id="165179"/>
    <lineage>
        <taxon>Bacteria</taxon>
        <taxon>Pseudomonadati</taxon>
        <taxon>Bacteroidota</taxon>
        <taxon>Bacteroidia</taxon>
        <taxon>Bacteroidales</taxon>
        <taxon>Prevotellaceae</taxon>
        <taxon>Segatella</taxon>
    </lineage>
</organism>
<gene>
    <name evidence="1" type="ORF">F7D73_08810</name>
</gene>
<protein>
    <submittedName>
        <fullName evidence="1">Helix-hairpin-helix domain-containing protein</fullName>
    </submittedName>
</protein>
<reference evidence="1 2" key="1">
    <citation type="submission" date="2019-09" db="EMBL/GenBank/DDBJ databases">
        <title>Distinct polysaccharide growth profiles of human intestinal Prevotella copri isolates.</title>
        <authorList>
            <person name="Fehlner-Peach H."/>
            <person name="Magnabosco C."/>
            <person name="Raghavan V."/>
            <person name="Scher J.U."/>
            <person name="Tett A."/>
            <person name="Cox L.M."/>
            <person name="Gottsegen C."/>
            <person name="Watters A."/>
            <person name="Wiltshire- Gordon J.D."/>
            <person name="Segata N."/>
            <person name="Bonneau R."/>
            <person name="Littman D.R."/>
        </authorList>
    </citation>
    <scope>NUCLEOTIDE SEQUENCE [LARGE SCALE GENOMIC DNA]</scope>
    <source>
        <strain evidence="2">iA622</strain>
    </source>
</reference>
<accession>A0A6G1U0H5</accession>
<evidence type="ECO:0000313" key="1">
    <source>
        <dbReference type="EMBL" id="MQN81052.1"/>
    </source>
</evidence>
<dbReference type="OrthoDB" id="9766750at2"/>
<dbReference type="Proteomes" id="UP000480425">
    <property type="component" value="Unassembled WGS sequence"/>
</dbReference>
<name>A0A6G1U0H5_9BACT</name>
<dbReference type="InterPro" id="IPR010994">
    <property type="entry name" value="RuvA_2-like"/>
</dbReference>
<dbReference type="AlphaFoldDB" id="A0A6G1U0H5"/>
<comment type="caution">
    <text evidence="1">The sequence shown here is derived from an EMBL/GenBank/DDBJ whole genome shotgun (WGS) entry which is preliminary data.</text>
</comment>
<dbReference type="SUPFAM" id="SSF47781">
    <property type="entry name" value="RuvA domain 2-like"/>
    <property type="match status" value="1"/>
</dbReference>
<dbReference type="EMBL" id="VZCB01000075">
    <property type="protein sequence ID" value="MQN81052.1"/>
    <property type="molecule type" value="Genomic_DNA"/>
</dbReference>
<sequence length="692" mass="78848">MERCYFIIFFLLKLFLIGSSQIFYASFCCAQSSSVVKDSLPVSSASPASQPWQQLLLELSETEDFETTLWEDYEEDLEELAQHPMNLNVATREELEQLPFLTASQVEDIQAYVYRYGGMKSMAELALIPSISWYQRQLMDYFFYVADVTRQGFPGIKTIVRYGKHELMGMLKVPFYERKGDVMGADGYLGYKYKHGVRYQFRYGDYVKMGVVGAQDAGEPFGSGKNSLGYDFYSFYIQLKKLGRWKNITLGRYRLHEGLGLILNNDFSFGKLSILSSFGRSMPSTIRVHSSRSSANYLQGAAATYSLMKGLDITGFVSYRKIDATLSSNGGIKTILKTGLHRTSSEIAKQDVASNTMVGGNINYHHAGWHVGATAFYTSFSLPLTPNTSQLYKRFSPVGDQFWNASIDYGYISHRWNIAGETATGDCGAIATLNTISYQFTDHFLLMALQRFYSARYYSLFSNSFSEGSAVQDENGAYLGVTWTPASRWNITAYSDFAYFVWPKYQTRESTHSWDNLVSIIFQASRSLALGGRIRYKDKAGTTTERLRLYANLKTAKWFAKTSMDFAVNREASLMENEKGTISRGYMLNENLGTTWRWLRLSGRFSYFHTQDYSSRIYVYEPGLLYQMSFGSYYGEGIRYALVARSEISHHLLVIAKLGCTNYFDRNHISSGKQEIAGSRQMDLEVQVKWKW</sequence>
<proteinExistence type="predicted"/>
<evidence type="ECO:0000313" key="2">
    <source>
        <dbReference type="Proteomes" id="UP000480425"/>
    </source>
</evidence>